<gene>
    <name evidence="10" type="primary">dhaM</name>
    <name evidence="10" type="ORF">HZZ10_06495</name>
</gene>
<evidence type="ECO:0000313" key="11">
    <source>
        <dbReference type="Proteomes" id="UP000561011"/>
    </source>
</evidence>
<dbReference type="InterPro" id="IPR012844">
    <property type="entry name" value="DhaM_N"/>
</dbReference>
<feature type="domain" description="PTS EIIA type-4" evidence="8">
    <location>
        <begin position="4"/>
        <end position="131"/>
    </location>
</feature>
<evidence type="ECO:0000256" key="7">
    <source>
        <dbReference type="ARBA" id="ARBA00046577"/>
    </source>
</evidence>
<dbReference type="InterPro" id="IPR000032">
    <property type="entry name" value="HPr-like"/>
</dbReference>
<reference evidence="10 11" key="1">
    <citation type="submission" date="2020-07" db="EMBL/GenBank/DDBJ databases">
        <title>MOT database genomes.</title>
        <authorList>
            <person name="Joseph S."/>
            <person name="Aduse-Opoku J."/>
            <person name="Hashim A."/>
            <person name="Wade W."/>
            <person name="Curtis M."/>
        </authorList>
    </citation>
    <scope>NUCLEOTIDE SEQUENCE [LARGE SCALE GENOMIC DNA]</scope>
    <source>
        <strain evidence="10 11">DSM 100099</strain>
    </source>
</reference>
<dbReference type="EC" id="2.7.1.121" evidence="4"/>
<comment type="function">
    <text evidence="3">General (non sugar-specific) component of the phosphoenolpyruvate-dependent sugar phosphotransferase system (sugar PTS). This major carbohydrate active-transport system catalyzes the phosphorylation of incoming sugar substrates concomitantly with their translocation across the cell membrane. The phosphoryl group from phosphoenolpyruvate (PEP) is transferred to the phosphoryl carrier protein HPr by enzyme I. Phospho-HPr then transfers it to the PTS EIIA domain.</text>
</comment>
<protein>
    <recommendedName>
        <fullName evidence="5">Phosphocarrier protein HPr</fullName>
        <ecNumber evidence="4">2.7.1.121</ecNumber>
    </recommendedName>
</protein>
<name>A0A853ERW3_9MICO</name>
<dbReference type="Proteomes" id="UP000561011">
    <property type="component" value="Unassembled WGS sequence"/>
</dbReference>
<dbReference type="AlphaFoldDB" id="A0A853ERW3"/>
<proteinExistence type="predicted"/>
<dbReference type="Pfam" id="PF03610">
    <property type="entry name" value="EIIA-man"/>
    <property type="match status" value="1"/>
</dbReference>
<dbReference type="SUPFAM" id="SSF55594">
    <property type="entry name" value="HPr-like"/>
    <property type="match status" value="1"/>
</dbReference>
<dbReference type="RefSeq" id="WP_179912897.1">
    <property type="nucleotide sequence ID" value="NZ_JACBYE010000011.1"/>
</dbReference>
<dbReference type="PROSITE" id="PS51096">
    <property type="entry name" value="PTS_EIIA_TYPE_4"/>
    <property type="match status" value="1"/>
</dbReference>
<dbReference type="PRINTS" id="PR00107">
    <property type="entry name" value="PHOSPHOCPHPR"/>
</dbReference>
<comment type="catalytic activity">
    <reaction evidence="1">
        <text>dihydroxyacetone + phosphoenolpyruvate = dihydroxyacetone phosphate + pyruvate</text>
        <dbReference type="Rhea" id="RHEA:18381"/>
        <dbReference type="ChEBI" id="CHEBI:15361"/>
        <dbReference type="ChEBI" id="CHEBI:16016"/>
        <dbReference type="ChEBI" id="CHEBI:57642"/>
        <dbReference type="ChEBI" id="CHEBI:58702"/>
        <dbReference type="EC" id="2.7.1.121"/>
    </reaction>
</comment>
<dbReference type="GO" id="GO:0047324">
    <property type="term" value="F:phosphoenolpyruvate-glycerone phosphotransferase activity"/>
    <property type="evidence" value="ECO:0007669"/>
    <property type="project" value="UniProtKB-EC"/>
</dbReference>
<keyword evidence="10" id="KW-0418">Kinase</keyword>
<organism evidence="10 11">
    <name type="scientific">Sanguibacter inulinus</name>
    <dbReference type="NCBI Taxonomy" id="60922"/>
    <lineage>
        <taxon>Bacteria</taxon>
        <taxon>Bacillati</taxon>
        <taxon>Actinomycetota</taxon>
        <taxon>Actinomycetes</taxon>
        <taxon>Micrococcales</taxon>
        <taxon>Sanguibacteraceae</taxon>
        <taxon>Sanguibacter</taxon>
    </lineage>
</organism>
<evidence type="ECO:0000256" key="3">
    <source>
        <dbReference type="ARBA" id="ARBA00003681"/>
    </source>
</evidence>
<dbReference type="InterPro" id="IPR036662">
    <property type="entry name" value="PTS_EIIA_man-typ_sf"/>
</dbReference>
<dbReference type="Pfam" id="PF00381">
    <property type="entry name" value="PTS-HPr"/>
    <property type="match status" value="1"/>
</dbReference>
<dbReference type="NCBIfam" id="TIGR01003">
    <property type="entry name" value="PTS_HPr_family"/>
    <property type="match status" value="1"/>
</dbReference>
<dbReference type="PROSITE" id="PS51350">
    <property type="entry name" value="PTS_HPR_DOM"/>
    <property type="match status" value="1"/>
</dbReference>
<dbReference type="SUPFAM" id="SSF53062">
    <property type="entry name" value="PTS system fructose IIA component-like"/>
    <property type="match status" value="1"/>
</dbReference>
<dbReference type="NCBIfam" id="TIGR02364">
    <property type="entry name" value="dha_pts"/>
    <property type="match status" value="1"/>
</dbReference>
<evidence type="ECO:0000256" key="2">
    <source>
        <dbReference type="ARBA" id="ARBA00002788"/>
    </source>
</evidence>
<evidence type="ECO:0000256" key="4">
    <source>
        <dbReference type="ARBA" id="ARBA00012095"/>
    </source>
</evidence>
<dbReference type="EMBL" id="JACBYE010000011">
    <property type="protein sequence ID" value="NYS93177.1"/>
    <property type="molecule type" value="Genomic_DNA"/>
</dbReference>
<comment type="function">
    <text evidence="2">Component of the dihydroxyacetone kinase complex, which is responsible for the phosphoenolpyruvate (PEP)-dependent phosphorylation of dihydroxyacetone. DhaM serves as the phosphoryl donor. Is phosphorylated by phosphoenolpyruvate in an EI- and HPr-dependent reaction, and a phosphorelay system on histidine residues finally leads to phosphoryl transfer to DhaL and dihydroxyacetone.</text>
</comment>
<dbReference type="InterPro" id="IPR039643">
    <property type="entry name" value="DhaM"/>
</dbReference>
<evidence type="ECO:0000259" key="9">
    <source>
        <dbReference type="PROSITE" id="PS51350"/>
    </source>
</evidence>
<dbReference type="InterPro" id="IPR001020">
    <property type="entry name" value="PTS_HPr_His_P_site"/>
</dbReference>
<keyword evidence="11" id="KW-1185">Reference proteome</keyword>
<feature type="domain" description="HPr" evidence="9">
    <location>
        <begin position="148"/>
        <end position="231"/>
    </location>
</feature>
<keyword evidence="6 10" id="KW-0808">Transferase</keyword>
<evidence type="ECO:0000256" key="1">
    <source>
        <dbReference type="ARBA" id="ARBA00001113"/>
    </source>
</evidence>
<dbReference type="InterPro" id="IPR035895">
    <property type="entry name" value="HPr-like_sf"/>
</dbReference>
<dbReference type="PANTHER" id="PTHR38594:SF1">
    <property type="entry name" value="PEP-DEPENDENT DIHYDROXYACETONE KINASE, PHOSPHORYL DONOR SUBUNIT DHAM"/>
    <property type="match status" value="1"/>
</dbReference>
<dbReference type="Gene3D" id="3.40.50.510">
    <property type="entry name" value="Phosphotransferase system, mannose-type IIA component"/>
    <property type="match status" value="1"/>
</dbReference>
<comment type="caution">
    <text evidence="10">The sequence shown here is derived from an EMBL/GenBank/DDBJ whole genome shotgun (WGS) entry which is preliminary data.</text>
</comment>
<sequence length="231" mass="22679">MSARVALVLVSHSRQLADGVAELAAQMAPGVRIFAAGGTDSGELGTSYDRVLEAVTAGLSAAGGVVVLADLGSAILTVESVLEVLDEGPEKVVLADAPFVEGAVAAAVTAHGSGTVAEVLDSAEHAGGTFAVREPKAPHSPVDDAGDVAQRTVVVRNPLGLHARPAAVLARLIAGLDAAVTINGANGASVLEIMKLGATGGQGLVLSATGPAAEQAIDVVATAIEGGFGEV</sequence>
<evidence type="ECO:0000256" key="5">
    <source>
        <dbReference type="ARBA" id="ARBA00020422"/>
    </source>
</evidence>
<dbReference type="PROSITE" id="PS00369">
    <property type="entry name" value="PTS_HPR_HIS"/>
    <property type="match status" value="1"/>
</dbReference>
<dbReference type="GO" id="GO:0009401">
    <property type="term" value="P:phosphoenolpyruvate-dependent sugar phosphotransferase system"/>
    <property type="evidence" value="ECO:0007669"/>
    <property type="project" value="InterPro"/>
</dbReference>
<dbReference type="InterPro" id="IPR004701">
    <property type="entry name" value="PTS_EIIA_man-typ"/>
</dbReference>
<accession>A0A853ERW3</accession>
<dbReference type="Gene3D" id="3.30.1340.10">
    <property type="entry name" value="HPr-like"/>
    <property type="match status" value="1"/>
</dbReference>
<comment type="subunit">
    <text evidence="7">Homodimer. The dihydroxyacetone kinase complex is composed of a homodimer of DhaM, a homodimer of DhaK and the subunit DhaL.</text>
</comment>
<evidence type="ECO:0000259" key="8">
    <source>
        <dbReference type="PROSITE" id="PS51096"/>
    </source>
</evidence>
<evidence type="ECO:0000256" key="6">
    <source>
        <dbReference type="ARBA" id="ARBA00022679"/>
    </source>
</evidence>
<dbReference type="PANTHER" id="PTHR38594">
    <property type="entry name" value="PEP-DEPENDENT DIHYDROXYACETONE KINASE, PHOSPHORYL DONOR SUBUNIT DHAM"/>
    <property type="match status" value="1"/>
</dbReference>
<dbReference type="CDD" id="cd00367">
    <property type="entry name" value="PTS-HPr_like"/>
    <property type="match status" value="1"/>
</dbReference>
<evidence type="ECO:0000313" key="10">
    <source>
        <dbReference type="EMBL" id="NYS93177.1"/>
    </source>
</evidence>
<dbReference type="GO" id="GO:0016020">
    <property type="term" value="C:membrane"/>
    <property type="evidence" value="ECO:0007669"/>
    <property type="project" value="InterPro"/>
</dbReference>
<dbReference type="GO" id="GO:0019563">
    <property type="term" value="P:glycerol catabolic process"/>
    <property type="evidence" value="ECO:0007669"/>
    <property type="project" value="InterPro"/>
</dbReference>